<dbReference type="AlphaFoldDB" id="A0A1I8AS53"/>
<proteinExistence type="predicted"/>
<keyword evidence="1" id="KW-1185">Reference proteome</keyword>
<protein>
    <submittedName>
        <fullName evidence="2">Transcriptional regulator</fullName>
    </submittedName>
</protein>
<dbReference type="Proteomes" id="UP000095287">
    <property type="component" value="Unplaced"/>
</dbReference>
<sequence>MGCATDKVILLDFELSRVRKECIACALSIKVNTDTR</sequence>
<dbReference type="WBParaSite" id="L893_g8906.t1">
    <property type="protein sequence ID" value="L893_g8906.t1"/>
    <property type="gene ID" value="L893_g8906"/>
</dbReference>
<organism evidence="1 2">
    <name type="scientific">Steinernema glaseri</name>
    <dbReference type="NCBI Taxonomy" id="37863"/>
    <lineage>
        <taxon>Eukaryota</taxon>
        <taxon>Metazoa</taxon>
        <taxon>Ecdysozoa</taxon>
        <taxon>Nematoda</taxon>
        <taxon>Chromadorea</taxon>
        <taxon>Rhabditida</taxon>
        <taxon>Tylenchina</taxon>
        <taxon>Panagrolaimomorpha</taxon>
        <taxon>Strongyloidoidea</taxon>
        <taxon>Steinernematidae</taxon>
        <taxon>Steinernema</taxon>
    </lineage>
</organism>
<reference evidence="2" key="1">
    <citation type="submission" date="2016-11" db="UniProtKB">
        <authorList>
            <consortium name="WormBaseParasite"/>
        </authorList>
    </citation>
    <scope>IDENTIFICATION</scope>
</reference>
<evidence type="ECO:0000313" key="1">
    <source>
        <dbReference type="Proteomes" id="UP000095287"/>
    </source>
</evidence>
<accession>A0A1I8AS53</accession>
<evidence type="ECO:0000313" key="2">
    <source>
        <dbReference type="WBParaSite" id="L893_g8906.t1"/>
    </source>
</evidence>
<name>A0A1I8AS53_9BILA</name>